<organism evidence="1">
    <name type="scientific">Anguilla anguilla</name>
    <name type="common">European freshwater eel</name>
    <name type="synonym">Muraena anguilla</name>
    <dbReference type="NCBI Taxonomy" id="7936"/>
    <lineage>
        <taxon>Eukaryota</taxon>
        <taxon>Metazoa</taxon>
        <taxon>Chordata</taxon>
        <taxon>Craniata</taxon>
        <taxon>Vertebrata</taxon>
        <taxon>Euteleostomi</taxon>
        <taxon>Actinopterygii</taxon>
        <taxon>Neopterygii</taxon>
        <taxon>Teleostei</taxon>
        <taxon>Anguilliformes</taxon>
        <taxon>Anguillidae</taxon>
        <taxon>Anguilla</taxon>
    </lineage>
</organism>
<protein>
    <submittedName>
        <fullName evidence="1">Uncharacterized protein</fullName>
    </submittedName>
</protein>
<proteinExistence type="predicted"/>
<dbReference type="AlphaFoldDB" id="A0A0E9S3L1"/>
<evidence type="ECO:0000313" key="1">
    <source>
        <dbReference type="EMBL" id="JAH35782.1"/>
    </source>
</evidence>
<accession>A0A0E9S3L1</accession>
<name>A0A0E9S3L1_ANGAN</name>
<dbReference type="EMBL" id="GBXM01072795">
    <property type="protein sequence ID" value="JAH35782.1"/>
    <property type="molecule type" value="Transcribed_RNA"/>
</dbReference>
<reference evidence="1" key="1">
    <citation type="submission" date="2014-11" db="EMBL/GenBank/DDBJ databases">
        <authorList>
            <person name="Amaro Gonzalez C."/>
        </authorList>
    </citation>
    <scope>NUCLEOTIDE SEQUENCE</scope>
</reference>
<reference evidence="1" key="2">
    <citation type="journal article" date="2015" name="Fish Shellfish Immunol.">
        <title>Early steps in the European eel (Anguilla anguilla)-Vibrio vulnificus interaction in the gills: Role of the RtxA13 toxin.</title>
        <authorList>
            <person name="Callol A."/>
            <person name="Pajuelo D."/>
            <person name="Ebbesson L."/>
            <person name="Teles M."/>
            <person name="MacKenzie S."/>
            <person name="Amaro C."/>
        </authorList>
    </citation>
    <scope>NUCLEOTIDE SEQUENCE</scope>
</reference>
<sequence length="53" mass="6251">MSISQHSVPLKPKIFRKAIWVTVGKEHQDEIVYRLTLKYQLSGNIIRVISYEH</sequence>